<sequence>MRCTVWMALCLEGWTMEDNFDFGLKANVDSVRELFQATRKYGSQLKHPVKFIFTSSCTAYGGPYASPNVCFTPNGGPKTSQPHITTRENVITPKGLGQLTSEICFVLGTPAAASSSFMPGIIHEPLKGVPATCPVGTHLSSPELDLPVRFSSPENIGHNIIYAKHIALLS</sequence>
<dbReference type="Gene3D" id="3.40.50.720">
    <property type="entry name" value="NAD(P)-binding Rossmann-like Domain"/>
    <property type="match status" value="1"/>
</dbReference>
<dbReference type="SUPFAM" id="SSF51735">
    <property type="entry name" value="NAD(P)-binding Rossmann-fold domains"/>
    <property type="match status" value="1"/>
</dbReference>
<dbReference type="Gene3D" id="3.90.25.10">
    <property type="entry name" value="UDP-galactose 4-epimerase, domain 1"/>
    <property type="match status" value="1"/>
</dbReference>
<dbReference type="OrthoDB" id="16464at2759"/>
<dbReference type="AlphaFoldDB" id="A0A9P5P4X4"/>
<proteinExistence type="predicted"/>
<name>A0A9P5P4X4_9AGAR</name>
<dbReference type="InterPro" id="IPR036291">
    <property type="entry name" value="NAD(P)-bd_dom_sf"/>
</dbReference>
<dbReference type="PANTHER" id="PTHR43103">
    <property type="entry name" value="NUCLEOSIDE-DIPHOSPHATE-SUGAR EPIMERASE"/>
    <property type="match status" value="1"/>
</dbReference>
<comment type="caution">
    <text evidence="1">The sequence shown here is derived from an EMBL/GenBank/DDBJ whole genome shotgun (WGS) entry which is preliminary data.</text>
</comment>
<keyword evidence="2" id="KW-1185">Reference proteome</keyword>
<gene>
    <name evidence="1" type="ORF">BDP27DRAFT_1432994</name>
</gene>
<dbReference type="PANTHER" id="PTHR43103:SF3">
    <property type="entry name" value="ADP-L-GLYCERO-D-MANNO-HEPTOSE-6-EPIMERASE"/>
    <property type="match status" value="1"/>
</dbReference>
<evidence type="ECO:0008006" key="3">
    <source>
        <dbReference type="Google" id="ProtNLM"/>
    </source>
</evidence>
<organism evidence="1 2">
    <name type="scientific">Rhodocollybia butyracea</name>
    <dbReference type="NCBI Taxonomy" id="206335"/>
    <lineage>
        <taxon>Eukaryota</taxon>
        <taxon>Fungi</taxon>
        <taxon>Dikarya</taxon>
        <taxon>Basidiomycota</taxon>
        <taxon>Agaricomycotina</taxon>
        <taxon>Agaricomycetes</taxon>
        <taxon>Agaricomycetidae</taxon>
        <taxon>Agaricales</taxon>
        <taxon>Marasmiineae</taxon>
        <taxon>Omphalotaceae</taxon>
        <taxon>Rhodocollybia</taxon>
    </lineage>
</organism>
<evidence type="ECO:0000313" key="2">
    <source>
        <dbReference type="Proteomes" id="UP000772434"/>
    </source>
</evidence>
<accession>A0A9P5P4X4</accession>
<reference evidence="1" key="1">
    <citation type="submission" date="2020-11" db="EMBL/GenBank/DDBJ databases">
        <authorList>
            <consortium name="DOE Joint Genome Institute"/>
            <person name="Ahrendt S."/>
            <person name="Riley R."/>
            <person name="Andreopoulos W."/>
            <person name="Labutti K."/>
            <person name="Pangilinan J."/>
            <person name="Ruiz-Duenas F.J."/>
            <person name="Barrasa J.M."/>
            <person name="Sanchez-Garcia M."/>
            <person name="Camarero S."/>
            <person name="Miyauchi S."/>
            <person name="Serrano A."/>
            <person name="Linde D."/>
            <person name="Babiker R."/>
            <person name="Drula E."/>
            <person name="Ayuso-Fernandez I."/>
            <person name="Pacheco R."/>
            <person name="Padilla G."/>
            <person name="Ferreira P."/>
            <person name="Barriuso J."/>
            <person name="Kellner H."/>
            <person name="Castanera R."/>
            <person name="Alfaro M."/>
            <person name="Ramirez L."/>
            <person name="Pisabarro A.G."/>
            <person name="Kuo A."/>
            <person name="Tritt A."/>
            <person name="Lipzen A."/>
            <person name="He G."/>
            <person name="Yan M."/>
            <person name="Ng V."/>
            <person name="Cullen D."/>
            <person name="Martin F."/>
            <person name="Rosso M.-N."/>
            <person name="Henrissat B."/>
            <person name="Hibbett D."/>
            <person name="Martinez A.T."/>
            <person name="Grigoriev I.V."/>
        </authorList>
    </citation>
    <scope>NUCLEOTIDE SEQUENCE</scope>
    <source>
        <strain evidence="1">AH 40177</strain>
    </source>
</reference>
<dbReference type="Proteomes" id="UP000772434">
    <property type="component" value="Unassembled WGS sequence"/>
</dbReference>
<protein>
    <recommendedName>
        <fullName evidence="3">NAD-dependent epimerase/dehydratase domain-containing protein</fullName>
    </recommendedName>
</protein>
<dbReference type="EMBL" id="JADNRY010000394">
    <property type="protein sequence ID" value="KAF9058341.1"/>
    <property type="molecule type" value="Genomic_DNA"/>
</dbReference>
<evidence type="ECO:0000313" key="1">
    <source>
        <dbReference type="EMBL" id="KAF9058341.1"/>
    </source>
</evidence>